<name>A0A316H7V3_9SPHI</name>
<dbReference type="Proteomes" id="UP000245678">
    <property type="component" value="Unassembled WGS sequence"/>
</dbReference>
<evidence type="ECO:0008006" key="3">
    <source>
        <dbReference type="Google" id="ProtNLM"/>
    </source>
</evidence>
<reference evidence="1 2" key="1">
    <citation type="submission" date="2018-05" db="EMBL/GenBank/DDBJ databases">
        <title>Genomic Encyclopedia of Archaeal and Bacterial Type Strains, Phase II (KMG-II): from individual species to whole genera.</title>
        <authorList>
            <person name="Goeker M."/>
        </authorList>
    </citation>
    <scope>NUCLEOTIDE SEQUENCE [LARGE SCALE GENOMIC DNA]</scope>
    <source>
        <strain evidence="1 2">DSM 19975</strain>
    </source>
</reference>
<evidence type="ECO:0000313" key="2">
    <source>
        <dbReference type="Proteomes" id="UP000245678"/>
    </source>
</evidence>
<sequence>MKTTIKSILIACCLLAFSCKKEEAGYGDKTYYGNVSISQVGLTDSEALDVYFNGSKMQTIAADGTLGGFRTKAGQKGKLAVYKANTNTLQMDTDITVPKNGTLSFKVICSQSLGAVGFIDGSPVGPDSVKVQLINSLNTTLYPYPNGVDVCVYTLVGNKIADSVTTVRNVRPGKLDPRVITLRHVDASGKGIFLVAKLKDPATQKFIGNTSNGAEILSFLNTSAGYNGRLNLIQYYDNGGDRSTNRMLVKVTTLVL</sequence>
<organism evidence="1 2">
    <name type="scientific">Mucilaginibacter oryzae</name>
    <dbReference type="NCBI Taxonomy" id="468058"/>
    <lineage>
        <taxon>Bacteria</taxon>
        <taxon>Pseudomonadati</taxon>
        <taxon>Bacteroidota</taxon>
        <taxon>Sphingobacteriia</taxon>
        <taxon>Sphingobacteriales</taxon>
        <taxon>Sphingobacteriaceae</taxon>
        <taxon>Mucilaginibacter</taxon>
    </lineage>
</organism>
<comment type="caution">
    <text evidence="1">The sequence shown here is derived from an EMBL/GenBank/DDBJ whole genome shotgun (WGS) entry which is preliminary data.</text>
</comment>
<dbReference type="AlphaFoldDB" id="A0A316H7V3"/>
<accession>A0A316H7V3</accession>
<gene>
    <name evidence="1" type="ORF">LX99_02874</name>
</gene>
<dbReference type="RefSeq" id="WP_109608499.1">
    <property type="nucleotide sequence ID" value="NZ_QGHA01000005.1"/>
</dbReference>
<keyword evidence="2" id="KW-1185">Reference proteome</keyword>
<dbReference type="PROSITE" id="PS51257">
    <property type="entry name" value="PROKAR_LIPOPROTEIN"/>
    <property type="match status" value="1"/>
</dbReference>
<proteinExistence type="predicted"/>
<evidence type="ECO:0000313" key="1">
    <source>
        <dbReference type="EMBL" id="PWK77064.1"/>
    </source>
</evidence>
<protein>
    <recommendedName>
        <fullName evidence="3">DUF4397 domain-containing protein</fullName>
    </recommendedName>
</protein>
<dbReference type="EMBL" id="QGHA01000005">
    <property type="protein sequence ID" value="PWK77064.1"/>
    <property type="molecule type" value="Genomic_DNA"/>
</dbReference>